<dbReference type="PRINTS" id="PR00625">
    <property type="entry name" value="JDOMAIN"/>
</dbReference>
<dbReference type="SUPFAM" id="SSF46565">
    <property type="entry name" value="Chaperone J-domain"/>
    <property type="match status" value="1"/>
</dbReference>
<reference evidence="9" key="1">
    <citation type="submission" date="2020-06" db="EMBL/GenBank/DDBJ databases">
        <authorList>
            <consortium name="Wellcome Sanger Institute Data Sharing"/>
        </authorList>
    </citation>
    <scope>NUCLEOTIDE SEQUENCE [LARGE SCALE GENOMIC DNA]</scope>
</reference>
<comment type="subunit">
    <text evidence="5">Interacts with HSPA5/BiP; interaction is direct. Interacts with ERN1/IRE1 (via the luminal region). Interacts with DERL1.</text>
</comment>
<keyword evidence="10" id="KW-1185">Reference proteome</keyword>
<dbReference type="Proteomes" id="UP000694680">
    <property type="component" value="Chromosome 5"/>
</dbReference>
<dbReference type="InterPro" id="IPR036869">
    <property type="entry name" value="J_dom_sf"/>
</dbReference>
<dbReference type="InterPro" id="IPR051948">
    <property type="entry name" value="Hsp70_co-chaperone_J-domain"/>
</dbReference>
<evidence type="ECO:0000259" key="8">
    <source>
        <dbReference type="PROSITE" id="PS50076"/>
    </source>
</evidence>
<dbReference type="GO" id="GO:0005783">
    <property type="term" value="C:endoplasmic reticulum"/>
    <property type="evidence" value="ECO:0007669"/>
    <property type="project" value="TreeGrafter"/>
</dbReference>
<sequence length="77" mass="8796">MAAHRYVSLLLCLSATCLCHHRDYYQTLKVEPTATGREIKQAFRKLAVKYHPDKSTSTDAEHMFRDITEGEVTPSQV</sequence>
<evidence type="ECO:0000256" key="2">
    <source>
        <dbReference type="ARBA" id="ARBA00040158"/>
    </source>
</evidence>
<proteinExistence type="predicted"/>
<reference evidence="9" key="2">
    <citation type="submission" date="2025-08" db="UniProtKB">
        <authorList>
            <consortium name="Ensembl"/>
        </authorList>
    </citation>
    <scope>IDENTIFICATION</scope>
</reference>
<dbReference type="SMART" id="SM00271">
    <property type="entry name" value="DnaJ"/>
    <property type="match status" value="1"/>
</dbReference>
<dbReference type="InterPro" id="IPR001623">
    <property type="entry name" value="DnaJ_domain"/>
</dbReference>
<dbReference type="Gene3D" id="1.10.287.110">
    <property type="entry name" value="DnaJ domain"/>
    <property type="match status" value="1"/>
</dbReference>
<dbReference type="CDD" id="cd06257">
    <property type="entry name" value="DnaJ"/>
    <property type="match status" value="1"/>
</dbReference>
<feature type="chain" id="PRO_5034775628" description="DnaJ homolog subfamily B member 9" evidence="7">
    <location>
        <begin position="20"/>
        <end position="77"/>
    </location>
</feature>
<keyword evidence="1" id="KW-0143">Chaperone</keyword>
<dbReference type="GO" id="GO:0036503">
    <property type="term" value="P:ERAD pathway"/>
    <property type="evidence" value="ECO:0007669"/>
    <property type="project" value="TreeGrafter"/>
</dbReference>
<accession>A0A8C5NC33</accession>
<dbReference type="Pfam" id="PF00226">
    <property type="entry name" value="DnaJ"/>
    <property type="match status" value="1"/>
</dbReference>
<dbReference type="PANTHER" id="PTHR44360">
    <property type="entry name" value="DNAJ HOMOLOG SUBFAMILY B MEMBER 9"/>
    <property type="match status" value="1"/>
</dbReference>
<dbReference type="GO" id="GO:0051087">
    <property type="term" value="F:protein-folding chaperone binding"/>
    <property type="evidence" value="ECO:0007669"/>
    <property type="project" value="TreeGrafter"/>
</dbReference>
<feature type="compositionally biased region" description="Basic and acidic residues" evidence="6">
    <location>
        <begin position="54"/>
        <end position="68"/>
    </location>
</feature>
<reference evidence="9" key="3">
    <citation type="submission" date="2025-09" db="UniProtKB">
        <authorList>
            <consortium name="Ensembl"/>
        </authorList>
    </citation>
    <scope>IDENTIFICATION</scope>
</reference>
<evidence type="ECO:0000256" key="6">
    <source>
        <dbReference type="SAM" id="MobiDB-lite"/>
    </source>
</evidence>
<comment type="function">
    <text evidence="4">Co-chaperone for Hsp70 protein HSPA5/BiP that acts as a key repressor of the ERN1/IRE1-mediated unfolded protein response (UPR). J domain-containing co-chaperones stimulate the ATPase activity of Hsp70 proteins and are required for efficient substrate recognition by Hsp70 proteins. In the unstressed endoplasmic reticulum, interacts with the luminal region of ERN1/IRE1 and selectively recruits HSPA5/BiP: HSPA5/BiP disrupts the dimerization of the active ERN1/IRE1 luminal region, thereby inactivating ERN1/IRE1. Also involved in endoplasmic reticulum-associated degradation (ERAD) of misfolded proteins. Required for survival of B-cell progenitors and normal antibody production.</text>
</comment>
<feature type="signal peptide" evidence="7">
    <location>
        <begin position="1"/>
        <end position="19"/>
    </location>
</feature>
<organism evidence="9 10">
    <name type="scientific">Gouania willdenowi</name>
    <name type="common">Blunt-snouted clingfish</name>
    <name type="synonym">Lepadogaster willdenowi</name>
    <dbReference type="NCBI Taxonomy" id="441366"/>
    <lineage>
        <taxon>Eukaryota</taxon>
        <taxon>Metazoa</taxon>
        <taxon>Chordata</taxon>
        <taxon>Craniata</taxon>
        <taxon>Vertebrata</taxon>
        <taxon>Euteleostomi</taxon>
        <taxon>Actinopterygii</taxon>
        <taxon>Neopterygii</taxon>
        <taxon>Teleostei</taxon>
        <taxon>Neoteleostei</taxon>
        <taxon>Acanthomorphata</taxon>
        <taxon>Ovalentaria</taxon>
        <taxon>Blenniimorphae</taxon>
        <taxon>Blenniiformes</taxon>
        <taxon>Gobiesocoidei</taxon>
        <taxon>Gobiesocidae</taxon>
        <taxon>Gobiesocinae</taxon>
        <taxon>Gouania</taxon>
    </lineage>
</organism>
<dbReference type="GO" id="GO:0051787">
    <property type="term" value="F:misfolded protein binding"/>
    <property type="evidence" value="ECO:0007669"/>
    <property type="project" value="TreeGrafter"/>
</dbReference>
<name>A0A8C5NC33_GOUWI</name>
<dbReference type="PANTHER" id="PTHR44360:SF1">
    <property type="entry name" value="DNAJ HOMOLOG SUBFAMILY B MEMBER 9"/>
    <property type="match status" value="1"/>
</dbReference>
<evidence type="ECO:0000256" key="4">
    <source>
        <dbReference type="ARBA" id="ARBA00045428"/>
    </source>
</evidence>
<dbReference type="PROSITE" id="PS50076">
    <property type="entry name" value="DNAJ_2"/>
    <property type="match status" value="1"/>
</dbReference>
<evidence type="ECO:0000256" key="3">
    <source>
        <dbReference type="ARBA" id="ARBA00041533"/>
    </source>
</evidence>
<evidence type="ECO:0000256" key="5">
    <source>
        <dbReference type="ARBA" id="ARBA00046365"/>
    </source>
</evidence>
<evidence type="ECO:0000313" key="9">
    <source>
        <dbReference type="Ensembl" id="ENSGWIP00000044232.1"/>
    </source>
</evidence>
<evidence type="ECO:0000256" key="1">
    <source>
        <dbReference type="ARBA" id="ARBA00023186"/>
    </source>
</evidence>
<dbReference type="AlphaFoldDB" id="A0A8C5NC33"/>
<keyword evidence="7" id="KW-0732">Signal</keyword>
<dbReference type="Ensembl" id="ENSGWIT00000047957.1">
    <property type="protein sequence ID" value="ENSGWIP00000044232.1"/>
    <property type="gene ID" value="ENSGWIG00000022036.1"/>
</dbReference>
<evidence type="ECO:0000313" key="10">
    <source>
        <dbReference type="Proteomes" id="UP000694680"/>
    </source>
</evidence>
<feature type="domain" description="J" evidence="8">
    <location>
        <begin position="23"/>
        <end position="77"/>
    </location>
</feature>
<protein>
    <recommendedName>
        <fullName evidence="2">DnaJ homolog subfamily B member 9</fullName>
    </recommendedName>
    <alternativeName>
        <fullName evidence="3">Endoplasmic reticulum DNA J domain-containing protein 4</fullName>
    </alternativeName>
</protein>
<evidence type="ECO:0000256" key="7">
    <source>
        <dbReference type="SAM" id="SignalP"/>
    </source>
</evidence>
<feature type="region of interest" description="Disordered" evidence="6">
    <location>
        <begin position="54"/>
        <end position="77"/>
    </location>
</feature>